<evidence type="ECO:0000313" key="3">
    <source>
        <dbReference type="Proteomes" id="UP000830326"/>
    </source>
</evidence>
<feature type="transmembrane region" description="Helical" evidence="1">
    <location>
        <begin position="81"/>
        <end position="101"/>
    </location>
</feature>
<feature type="transmembrane region" description="Helical" evidence="1">
    <location>
        <begin position="20"/>
        <end position="38"/>
    </location>
</feature>
<keyword evidence="1" id="KW-0472">Membrane</keyword>
<feature type="transmembrane region" description="Helical" evidence="1">
    <location>
        <begin position="50"/>
        <end position="69"/>
    </location>
</feature>
<dbReference type="InterPro" id="IPR011737">
    <property type="entry name" value="CHP02206_TP0381"/>
</dbReference>
<keyword evidence="3" id="KW-1185">Reference proteome</keyword>
<keyword evidence="1" id="KW-0812">Transmembrane</keyword>
<sequence>MKQWFGPWIDQPFHAFGTAHLIMLVIFSIGMIGLWLSSSRIKKGTRIHDWIRWVLFFLLVTCEVSYQVWTVANEVFSPAEHLPLHLCGVASLIAMIGLLTYNKKLIQINFFIGIAPALLALITPDIPHGYEHFRFWKFFLHHMAITWASLFLIVTTHVSINRRVLFETYSYLVLYSILIGFVNKLIGSNYLYLSGPPAAATPLDYLGEGGWYYVHLSLLALLVFLLMLGVYRIGSSLR</sequence>
<accession>A0ABY4H9P3</accession>
<reference evidence="2" key="1">
    <citation type="submission" date="2022-04" db="EMBL/GenBank/DDBJ databases">
        <title>Halobacillus sp. isolated from saltern.</title>
        <authorList>
            <person name="Won M."/>
            <person name="Lee C.-M."/>
            <person name="Woen H.-Y."/>
            <person name="Kwon S.-W."/>
        </authorList>
    </citation>
    <scope>NUCLEOTIDE SEQUENCE</scope>
    <source>
        <strain evidence="2">SSHM10-5</strain>
    </source>
</reference>
<dbReference type="EMBL" id="CP095075">
    <property type="protein sequence ID" value="UOR11172.1"/>
    <property type="molecule type" value="Genomic_DNA"/>
</dbReference>
<evidence type="ECO:0000313" key="2">
    <source>
        <dbReference type="EMBL" id="UOR11172.1"/>
    </source>
</evidence>
<feature type="transmembrane region" description="Helical" evidence="1">
    <location>
        <begin position="212"/>
        <end position="231"/>
    </location>
</feature>
<keyword evidence="1" id="KW-1133">Transmembrane helix</keyword>
<evidence type="ECO:0000256" key="1">
    <source>
        <dbReference type="SAM" id="Phobius"/>
    </source>
</evidence>
<dbReference type="RefSeq" id="WP_245030910.1">
    <property type="nucleotide sequence ID" value="NZ_CP095075.1"/>
</dbReference>
<gene>
    <name evidence="2" type="ORF">MUO15_16455</name>
</gene>
<protein>
    <submittedName>
        <fullName evidence="2">TIGR02206 family membrane protein</fullName>
    </submittedName>
</protein>
<feature type="transmembrane region" description="Helical" evidence="1">
    <location>
        <begin position="172"/>
        <end position="192"/>
    </location>
</feature>
<organism evidence="2 3">
    <name type="scientific">Halobacillus amylolyticus</name>
    <dbReference type="NCBI Taxonomy" id="2932259"/>
    <lineage>
        <taxon>Bacteria</taxon>
        <taxon>Bacillati</taxon>
        <taxon>Bacillota</taxon>
        <taxon>Bacilli</taxon>
        <taxon>Bacillales</taxon>
        <taxon>Bacillaceae</taxon>
        <taxon>Halobacillus</taxon>
    </lineage>
</organism>
<dbReference type="Pfam" id="PF14808">
    <property type="entry name" value="TMEM164"/>
    <property type="match status" value="1"/>
</dbReference>
<dbReference type="NCBIfam" id="TIGR02206">
    <property type="entry name" value="intg_mem_TP0381"/>
    <property type="match status" value="1"/>
</dbReference>
<proteinExistence type="predicted"/>
<name>A0ABY4H9P3_9BACI</name>
<feature type="transmembrane region" description="Helical" evidence="1">
    <location>
        <begin position="138"/>
        <end position="160"/>
    </location>
</feature>
<dbReference type="Proteomes" id="UP000830326">
    <property type="component" value="Chromosome"/>
</dbReference>
<feature type="transmembrane region" description="Helical" evidence="1">
    <location>
        <begin position="108"/>
        <end position="126"/>
    </location>
</feature>